<dbReference type="AlphaFoldDB" id="A0A1X7VNW2"/>
<dbReference type="PROSITE" id="PS00178">
    <property type="entry name" value="AA_TRNA_LIGASE_I"/>
    <property type="match status" value="1"/>
</dbReference>
<dbReference type="InterPro" id="IPR001412">
    <property type="entry name" value="aa-tRNA-synth_I_CS"/>
</dbReference>
<dbReference type="EC" id="6.1.1.19" evidence="2"/>
<dbReference type="PANTHER" id="PTHR11956">
    <property type="entry name" value="ARGINYL-TRNA SYNTHETASE"/>
    <property type="match status" value="1"/>
</dbReference>
<evidence type="ECO:0000256" key="10">
    <source>
        <dbReference type="RuleBase" id="RU363038"/>
    </source>
</evidence>
<dbReference type="SUPFAM" id="SSF52374">
    <property type="entry name" value="Nucleotidylyl transferase"/>
    <property type="match status" value="1"/>
</dbReference>
<dbReference type="OrthoDB" id="68056at2759"/>
<dbReference type="FunFam" id="3.30.1360.70:FF:000002">
    <property type="entry name" value="arginine--tRNA ligase, cytoplasmic"/>
    <property type="match status" value="1"/>
</dbReference>
<dbReference type="CDD" id="cd00671">
    <property type="entry name" value="ArgRS_core"/>
    <property type="match status" value="1"/>
</dbReference>
<evidence type="ECO:0000259" key="11">
    <source>
        <dbReference type="SMART" id="SM01016"/>
    </source>
</evidence>
<dbReference type="InterPro" id="IPR014729">
    <property type="entry name" value="Rossmann-like_a/b/a_fold"/>
</dbReference>
<dbReference type="FunCoup" id="A0A1X7VNW2">
    <property type="interactions" value="656"/>
</dbReference>
<evidence type="ECO:0000256" key="1">
    <source>
        <dbReference type="ARBA" id="ARBA00005594"/>
    </source>
</evidence>
<dbReference type="NCBIfam" id="TIGR00456">
    <property type="entry name" value="argS"/>
    <property type="match status" value="1"/>
</dbReference>
<dbReference type="GO" id="GO:0006420">
    <property type="term" value="P:arginyl-tRNA aminoacylation"/>
    <property type="evidence" value="ECO:0007669"/>
    <property type="project" value="InterPro"/>
</dbReference>
<keyword evidence="3 10" id="KW-0436">Ligase</keyword>
<dbReference type="InterPro" id="IPR035684">
    <property type="entry name" value="ArgRS_core"/>
</dbReference>
<evidence type="ECO:0000256" key="3">
    <source>
        <dbReference type="ARBA" id="ARBA00022598"/>
    </source>
</evidence>
<reference evidence="12" key="1">
    <citation type="submission" date="2017-05" db="UniProtKB">
        <authorList>
            <consortium name="EnsemblMetazoa"/>
        </authorList>
    </citation>
    <scope>IDENTIFICATION</scope>
</reference>
<dbReference type="PRINTS" id="PR01038">
    <property type="entry name" value="TRNASYNTHARG"/>
</dbReference>
<dbReference type="GO" id="GO:0004814">
    <property type="term" value="F:arginine-tRNA ligase activity"/>
    <property type="evidence" value="ECO:0007669"/>
    <property type="project" value="UniProtKB-EC"/>
</dbReference>
<dbReference type="GO" id="GO:0005737">
    <property type="term" value="C:cytoplasm"/>
    <property type="evidence" value="ECO:0007669"/>
    <property type="project" value="InterPro"/>
</dbReference>
<comment type="similarity">
    <text evidence="1 10">Belongs to the class-I aminoacyl-tRNA synthetase family.</text>
</comment>
<keyword evidence="5 10" id="KW-0067">ATP-binding</keyword>
<dbReference type="FunFam" id="3.40.50.620:FF:000116">
    <property type="entry name" value="Arginine--tRNA ligase"/>
    <property type="match status" value="1"/>
</dbReference>
<evidence type="ECO:0000256" key="8">
    <source>
        <dbReference type="ARBA" id="ARBA00033033"/>
    </source>
</evidence>
<dbReference type="Pfam" id="PF03485">
    <property type="entry name" value="Arg_tRNA_synt_N"/>
    <property type="match status" value="1"/>
</dbReference>
<comment type="catalytic activity">
    <reaction evidence="9">
        <text>tRNA(Arg) + L-arginine + ATP = L-arginyl-tRNA(Arg) + AMP + diphosphate</text>
        <dbReference type="Rhea" id="RHEA:20301"/>
        <dbReference type="Rhea" id="RHEA-COMP:9658"/>
        <dbReference type="Rhea" id="RHEA-COMP:9673"/>
        <dbReference type="ChEBI" id="CHEBI:30616"/>
        <dbReference type="ChEBI" id="CHEBI:32682"/>
        <dbReference type="ChEBI" id="CHEBI:33019"/>
        <dbReference type="ChEBI" id="CHEBI:78442"/>
        <dbReference type="ChEBI" id="CHEBI:78513"/>
        <dbReference type="ChEBI" id="CHEBI:456215"/>
        <dbReference type="EC" id="6.1.1.19"/>
    </reaction>
</comment>
<dbReference type="PANTHER" id="PTHR11956:SF5">
    <property type="entry name" value="ARGININE--TRNA LIGASE, CYTOPLASMIC"/>
    <property type="match status" value="1"/>
</dbReference>
<evidence type="ECO:0000256" key="2">
    <source>
        <dbReference type="ARBA" id="ARBA00012837"/>
    </source>
</evidence>
<evidence type="ECO:0000256" key="9">
    <source>
        <dbReference type="ARBA" id="ARBA00049339"/>
    </source>
</evidence>
<evidence type="ECO:0000256" key="6">
    <source>
        <dbReference type="ARBA" id="ARBA00022917"/>
    </source>
</evidence>
<dbReference type="eggNOG" id="KOG4426">
    <property type="taxonomic scope" value="Eukaryota"/>
</dbReference>
<evidence type="ECO:0000313" key="12">
    <source>
        <dbReference type="EnsemblMetazoa" id="Aqu2.1.41762_001"/>
    </source>
</evidence>
<evidence type="ECO:0000256" key="4">
    <source>
        <dbReference type="ARBA" id="ARBA00022741"/>
    </source>
</evidence>
<keyword evidence="7 10" id="KW-0030">Aminoacyl-tRNA synthetase</keyword>
<evidence type="ECO:0000256" key="5">
    <source>
        <dbReference type="ARBA" id="ARBA00022840"/>
    </source>
</evidence>
<organism evidence="12">
    <name type="scientific">Amphimedon queenslandica</name>
    <name type="common">Sponge</name>
    <dbReference type="NCBI Taxonomy" id="400682"/>
    <lineage>
        <taxon>Eukaryota</taxon>
        <taxon>Metazoa</taxon>
        <taxon>Porifera</taxon>
        <taxon>Demospongiae</taxon>
        <taxon>Heteroscleromorpha</taxon>
        <taxon>Haplosclerida</taxon>
        <taxon>Niphatidae</taxon>
        <taxon>Amphimedon</taxon>
    </lineage>
</organism>
<accession>A0A1X7VNW2</accession>
<proteinExistence type="inferred from homology"/>
<dbReference type="Gene3D" id="3.30.1360.70">
    <property type="entry name" value="Arginyl tRNA synthetase N-terminal domain"/>
    <property type="match status" value="1"/>
</dbReference>
<dbReference type="SUPFAM" id="SSF55190">
    <property type="entry name" value="Arginyl-tRNA synthetase (ArgRS), N-terminal 'additional' domain"/>
    <property type="match status" value="1"/>
</dbReference>
<dbReference type="EnsemblMetazoa" id="Aqu2.1.41762_001">
    <property type="protein sequence ID" value="Aqu2.1.41762_001"/>
    <property type="gene ID" value="Aqu2.1.41762"/>
</dbReference>
<protein>
    <recommendedName>
        <fullName evidence="2">arginine--tRNA ligase</fullName>
        <ecNumber evidence="2">6.1.1.19</ecNumber>
    </recommendedName>
    <alternativeName>
        <fullName evidence="8">Arginyl-tRNA synthetase</fullName>
    </alternativeName>
</protein>
<evidence type="ECO:0000256" key="7">
    <source>
        <dbReference type="ARBA" id="ARBA00023146"/>
    </source>
</evidence>
<dbReference type="GO" id="GO:0005524">
    <property type="term" value="F:ATP binding"/>
    <property type="evidence" value="ECO:0007669"/>
    <property type="project" value="UniProtKB-KW"/>
</dbReference>
<dbReference type="InterPro" id="IPR001278">
    <property type="entry name" value="Arg-tRNA-ligase"/>
</dbReference>
<feature type="domain" description="Arginyl tRNA synthetase N-terminal" evidence="11">
    <location>
        <begin position="53"/>
        <end position="143"/>
    </location>
</feature>
<sequence length="483" mass="54080">MASLEDIADNLHSTEEKLGIVSSNLRLVNVDQQPETTSGAFGEELSQLEVANNKLKYRISHLKKSIADENTKRALHMTNASGAERFGDYKCVAAMPLANTLKQSGEVLSPRDVAQKILNNLPSTPFVIEKCEVAGPGFINVYVKRSYISELVSDILVKGVRPPPVERKLRVIVDFSSPNVAKEMHVGHLRSTIIGETICRLLEFFGHDVLRLNHVGDWGTQFGMLIAHLQDQFPDYSTVSPPIGDLQKFYRESKKRFDNDENFKKRAYNCVVKLQGNDPEVHQAWKLICDVSRKEFLLIYDRLGVKNQERGESFYEPMMPGIVKDLRGKGLAVIEDGATVMHIPGKLVPLMLAKSDGAHTYDTSDMAALRHRIEEEKGDWLIYVVDAGQGLHFETVFEGGCMAGYVADGVRIDHVGFGVVLGEDKKKLKTRSGDTVRLKDLLDEGLERSLERLKEKGRDKVSYLLISDLKVVKLKPIYTAKLT</sequence>
<keyword evidence="6 10" id="KW-0648">Protein biosynthesis</keyword>
<keyword evidence="4 10" id="KW-0547">Nucleotide-binding</keyword>
<dbReference type="InterPro" id="IPR036695">
    <property type="entry name" value="Arg-tRNA-synth_N_sf"/>
</dbReference>
<dbReference type="STRING" id="400682.A0A1X7VNW2"/>
<dbReference type="InParanoid" id="A0A1X7VNW2"/>
<dbReference type="Pfam" id="PF00750">
    <property type="entry name" value="tRNA-synt_1d"/>
    <property type="match status" value="1"/>
</dbReference>
<dbReference type="SMART" id="SM01016">
    <property type="entry name" value="Arg_tRNA_synt_N"/>
    <property type="match status" value="1"/>
</dbReference>
<dbReference type="InterPro" id="IPR005148">
    <property type="entry name" value="Arg-tRNA-synth_N"/>
</dbReference>
<name>A0A1X7VNW2_AMPQE</name>
<dbReference type="Gene3D" id="3.40.50.620">
    <property type="entry name" value="HUPs"/>
    <property type="match status" value="1"/>
</dbReference>